<comment type="caution">
    <text evidence="2">The sequence shown here is derived from an EMBL/GenBank/DDBJ whole genome shotgun (WGS) entry which is preliminary data.</text>
</comment>
<accession>A0ABW2PUV1</accession>
<dbReference type="GO" id="GO:0004497">
    <property type="term" value="F:monooxygenase activity"/>
    <property type="evidence" value="ECO:0007669"/>
    <property type="project" value="UniProtKB-KW"/>
</dbReference>
<organism evidence="2 3">
    <name type="scientific">Scopulibacillus cellulosilyticus</name>
    <dbReference type="NCBI Taxonomy" id="2665665"/>
    <lineage>
        <taxon>Bacteria</taxon>
        <taxon>Bacillati</taxon>
        <taxon>Bacillota</taxon>
        <taxon>Bacilli</taxon>
        <taxon>Bacillales</taxon>
        <taxon>Sporolactobacillaceae</taxon>
        <taxon>Scopulibacillus</taxon>
    </lineage>
</organism>
<dbReference type="Pfam" id="PF03992">
    <property type="entry name" value="ABM"/>
    <property type="match status" value="1"/>
</dbReference>
<dbReference type="PANTHER" id="PTHR37811">
    <property type="entry name" value="BLL5343 PROTEIN"/>
    <property type="match status" value="1"/>
</dbReference>
<evidence type="ECO:0000313" key="3">
    <source>
        <dbReference type="Proteomes" id="UP001596505"/>
    </source>
</evidence>
<evidence type="ECO:0000313" key="2">
    <source>
        <dbReference type="EMBL" id="MFC7391485.1"/>
    </source>
</evidence>
<proteinExistence type="predicted"/>
<reference evidence="3" key="1">
    <citation type="journal article" date="2019" name="Int. J. Syst. Evol. Microbiol.">
        <title>The Global Catalogue of Microorganisms (GCM) 10K type strain sequencing project: providing services to taxonomists for standard genome sequencing and annotation.</title>
        <authorList>
            <consortium name="The Broad Institute Genomics Platform"/>
            <consortium name="The Broad Institute Genome Sequencing Center for Infectious Disease"/>
            <person name="Wu L."/>
            <person name="Ma J."/>
        </authorList>
    </citation>
    <scope>NUCLEOTIDE SEQUENCE [LARGE SCALE GENOMIC DNA]</scope>
    <source>
        <strain evidence="3">CGMCC 1.16305</strain>
    </source>
</reference>
<dbReference type="InterPro" id="IPR007138">
    <property type="entry name" value="ABM_dom"/>
</dbReference>
<dbReference type="Proteomes" id="UP001596505">
    <property type="component" value="Unassembled WGS sequence"/>
</dbReference>
<dbReference type="InterPro" id="IPR052936">
    <property type="entry name" value="Jasmonate_Hydroxylase-like"/>
</dbReference>
<dbReference type="PROSITE" id="PS51725">
    <property type="entry name" value="ABM"/>
    <property type="match status" value="1"/>
</dbReference>
<keyword evidence="2" id="KW-0560">Oxidoreductase</keyword>
<dbReference type="RefSeq" id="WP_380962530.1">
    <property type="nucleotide sequence ID" value="NZ_JBHTCO010000001.1"/>
</dbReference>
<dbReference type="EC" id="1.14.-.-" evidence="2"/>
<keyword evidence="2" id="KW-0503">Monooxygenase</keyword>
<feature type="domain" description="ABM" evidence="1">
    <location>
        <begin position="4"/>
        <end position="91"/>
    </location>
</feature>
<sequence>MESYYAVIFSSKRSNVGQKGYDAMSEKMVKLAKQQPGFIDVESARDERGFGITVSYWESLEAIKQWKEHAVHKAAQEKGKEVWYDHYTTRICKIEREYSFKK</sequence>
<gene>
    <name evidence="2" type="ORF">ACFQRG_00475</name>
</gene>
<dbReference type="InterPro" id="IPR011008">
    <property type="entry name" value="Dimeric_a/b-barrel"/>
</dbReference>
<name>A0ABW2PUV1_9BACL</name>
<dbReference type="PANTHER" id="PTHR37811:SF2">
    <property type="entry name" value="ABM DOMAIN-CONTAINING PROTEIN"/>
    <property type="match status" value="1"/>
</dbReference>
<protein>
    <submittedName>
        <fullName evidence="2">Antibiotic biosynthesis monooxygenase family protein</fullName>
        <ecNumber evidence="2">1.14.-.-</ecNumber>
    </submittedName>
</protein>
<evidence type="ECO:0000259" key="1">
    <source>
        <dbReference type="PROSITE" id="PS51725"/>
    </source>
</evidence>
<dbReference type="EMBL" id="JBHTCO010000001">
    <property type="protein sequence ID" value="MFC7391485.1"/>
    <property type="molecule type" value="Genomic_DNA"/>
</dbReference>
<dbReference type="SUPFAM" id="SSF54909">
    <property type="entry name" value="Dimeric alpha+beta barrel"/>
    <property type="match status" value="1"/>
</dbReference>
<keyword evidence="3" id="KW-1185">Reference proteome</keyword>
<dbReference type="Gene3D" id="3.30.70.100">
    <property type="match status" value="1"/>
</dbReference>